<sequence length="482" mass="51624">MAAPLREQSSASGSQTPQLSSSRSSLDASRSPRLGQAGLHIQNPSSAAQHRQSFGDTRYPPSPRSTRHSSISSIAVQDLIDNPPHHTAPDPRFANRDWRTIRVGELTSPEDLRFIDVDASVEEATNLLIDSGAPVLLLRDPKSTAPVIGTFDYTSLNAYLLTAVGIAQPSEEHAERFAELAQKAGQGKPIPLRDVRDLGRRDPLTYLPESANLVKAIEIFGKGVHRVLIAKEGSEGKVEVTGLLSQTRLMRFLWENGRNFPVIDQQYSQYLRDLRIGSNNVIAINGDRPLAEALALLLDEGVSSLAVVDNASNVVGNISAVDTKLLTKSSSLPLLRNTCIHFISVILSNRGMFEGKDSFPVFHVTPMSTLAHTVAKLVATKSHRMWITEPVSPMSSGPPTPALHTATMAPLSSHSSSISAGSGQYHIQPPQAVSSDPLQVADASPKTPTITPSGPSISASALPGARISGRLVGVTTAQEILK</sequence>
<organism evidence="1 2">
    <name type="scientific">Neophaeococcomyces mojaviensis</name>
    <dbReference type="NCBI Taxonomy" id="3383035"/>
    <lineage>
        <taxon>Eukaryota</taxon>
        <taxon>Fungi</taxon>
        <taxon>Dikarya</taxon>
        <taxon>Ascomycota</taxon>
        <taxon>Pezizomycotina</taxon>
        <taxon>Eurotiomycetes</taxon>
        <taxon>Chaetothyriomycetidae</taxon>
        <taxon>Chaetothyriales</taxon>
        <taxon>Chaetothyriales incertae sedis</taxon>
        <taxon>Neophaeococcomyces</taxon>
    </lineage>
</organism>
<reference evidence="1" key="1">
    <citation type="submission" date="2022-10" db="EMBL/GenBank/DDBJ databases">
        <title>Culturing micro-colonial fungi from biological soil crusts in the Mojave desert and describing Neophaeococcomyces mojavensis, and introducing the new genera and species Taxawa tesnikishii.</title>
        <authorList>
            <person name="Kurbessoian T."/>
            <person name="Stajich J.E."/>
        </authorList>
    </citation>
    <scope>NUCLEOTIDE SEQUENCE</scope>
    <source>
        <strain evidence="1">JES_112</strain>
    </source>
</reference>
<dbReference type="Proteomes" id="UP001172386">
    <property type="component" value="Unassembled WGS sequence"/>
</dbReference>
<keyword evidence="2" id="KW-1185">Reference proteome</keyword>
<accession>A0ACC3AJ74</accession>
<dbReference type="EMBL" id="JAPDRQ010000009">
    <property type="protein sequence ID" value="KAJ9663368.1"/>
    <property type="molecule type" value="Genomic_DNA"/>
</dbReference>
<proteinExistence type="predicted"/>
<comment type="caution">
    <text evidence="1">The sequence shown here is derived from an EMBL/GenBank/DDBJ whole genome shotgun (WGS) entry which is preliminary data.</text>
</comment>
<evidence type="ECO:0000313" key="2">
    <source>
        <dbReference type="Proteomes" id="UP001172386"/>
    </source>
</evidence>
<gene>
    <name evidence="1" type="primary">SDS23</name>
    <name evidence="1" type="ORF">H2198_000885</name>
</gene>
<protein>
    <submittedName>
        <fullName evidence="1">Cell separation during budding</fullName>
    </submittedName>
</protein>
<evidence type="ECO:0000313" key="1">
    <source>
        <dbReference type="EMBL" id="KAJ9663368.1"/>
    </source>
</evidence>
<name>A0ACC3AJ74_9EURO</name>